<reference evidence="2" key="1">
    <citation type="submission" date="2018-11" db="EMBL/GenBank/DDBJ databases">
        <authorList>
            <person name="Alioto T."/>
            <person name="Alioto T."/>
        </authorList>
    </citation>
    <scope>NUCLEOTIDE SEQUENCE</scope>
</reference>
<protein>
    <submittedName>
        <fullName evidence="2">Uncharacterized protein</fullName>
    </submittedName>
</protein>
<sequence length="96" mass="10181">MVEGMALMLNESFDKTGQFIPGGLPTCHSYLTDMSGKLSASSVSQTSSTADSTTNALGGVVGLLLVVILILIVYIIWKKRTGSTTSNDMAMHQPRS</sequence>
<accession>A0A8B6CCA3</accession>
<keyword evidence="1" id="KW-1133">Transmembrane helix</keyword>
<evidence type="ECO:0000256" key="1">
    <source>
        <dbReference type="SAM" id="Phobius"/>
    </source>
</evidence>
<keyword evidence="1" id="KW-0812">Transmembrane</keyword>
<evidence type="ECO:0000313" key="3">
    <source>
        <dbReference type="Proteomes" id="UP000596742"/>
    </source>
</evidence>
<dbReference type="EMBL" id="UYJE01001587">
    <property type="protein sequence ID" value="VDI03354.1"/>
    <property type="molecule type" value="Genomic_DNA"/>
</dbReference>
<dbReference type="Proteomes" id="UP000596742">
    <property type="component" value="Unassembled WGS sequence"/>
</dbReference>
<name>A0A8B6CCA3_MYTGA</name>
<feature type="transmembrane region" description="Helical" evidence="1">
    <location>
        <begin position="56"/>
        <end position="77"/>
    </location>
</feature>
<keyword evidence="3" id="KW-1185">Reference proteome</keyword>
<comment type="caution">
    <text evidence="2">The sequence shown here is derived from an EMBL/GenBank/DDBJ whole genome shotgun (WGS) entry which is preliminary data.</text>
</comment>
<evidence type="ECO:0000313" key="2">
    <source>
        <dbReference type="EMBL" id="VDI03354.1"/>
    </source>
</evidence>
<gene>
    <name evidence="2" type="ORF">MGAL_10B066761</name>
</gene>
<dbReference type="AlphaFoldDB" id="A0A8B6CCA3"/>
<organism evidence="2 3">
    <name type="scientific">Mytilus galloprovincialis</name>
    <name type="common">Mediterranean mussel</name>
    <dbReference type="NCBI Taxonomy" id="29158"/>
    <lineage>
        <taxon>Eukaryota</taxon>
        <taxon>Metazoa</taxon>
        <taxon>Spiralia</taxon>
        <taxon>Lophotrochozoa</taxon>
        <taxon>Mollusca</taxon>
        <taxon>Bivalvia</taxon>
        <taxon>Autobranchia</taxon>
        <taxon>Pteriomorphia</taxon>
        <taxon>Mytilida</taxon>
        <taxon>Mytiloidea</taxon>
        <taxon>Mytilidae</taxon>
        <taxon>Mytilinae</taxon>
        <taxon>Mytilus</taxon>
    </lineage>
</organism>
<proteinExistence type="predicted"/>
<keyword evidence="1" id="KW-0472">Membrane</keyword>